<dbReference type="GO" id="GO:0016491">
    <property type="term" value="F:oxidoreductase activity"/>
    <property type="evidence" value="ECO:0007669"/>
    <property type="project" value="UniProtKB-KW"/>
</dbReference>
<dbReference type="OrthoDB" id="10264636at2759"/>
<dbReference type="GO" id="GO:0046872">
    <property type="term" value="F:metal ion binding"/>
    <property type="evidence" value="ECO:0007669"/>
    <property type="project" value="UniProtKB-KW"/>
</dbReference>
<keyword evidence="4" id="KW-0408">Iron</keyword>
<keyword evidence="6" id="KW-0732">Signal</keyword>
<evidence type="ECO:0000256" key="5">
    <source>
        <dbReference type="ARBA" id="ARBA00023014"/>
    </source>
</evidence>
<evidence type="ECO:0000256" key="6">
    <source>
        <dbReference type="SAM" id="SignalP"/>
    </source>
</evidence>
<keyword evidence="2" id="KW-0479">Metal-binding</keyword>
<evidence type="ECO:0000256" key="1">
    <source>
        <dbReference type="ARBA" id="ARBA00022485"/>
    </source>
</evidence>
<dbReference type="GO" id="GO:0016829">
    <property type="term" value="F:lyase activity"/>
    <property type="evidence" value="ECO:0007669"/>
    <property type="project" value="UniProtKB-KW"/>
</dbReference>
<dbReference type="GO" id="GO:0051539">
    <property type="term" value="F:4 iron, 4 sulfur cluster binding"/>
    <property type="evidence" value="ECO:0007669"/>
    <property type="project" value="UniProtKB-KW"/>
</dbReference>
<evidence type="ECO:0000313" key="8">
    <source>
        <dbReference type="Proteomes" id="UP000315783"/>
    </source>
</evidence>
<evidence type="ECO:0000313" key="7">
    <source>
        <dbReference type="EMBL" id="TQV94860.1"/>
    </source>
</evidence>
<keyword evidence="5" id="KW-0411">Iron-sulfur</keyword>
<dbReference type="EMBL" id="SPUK01000009">
    <property type="protein sequence ID" value="TQV94860.1"/>
    <property type="molecule type" value="Genomic_DNA"/>
</dbReference>
<dbReference type="Proteomes" id="UP000315783">
    <property type="component" value="Unassembled WGS sequence"/>
</dbReference>
<keyword evidence="3" id="KW-0560">Oxidoreductase</keyword>
<feature type="signal peptide" evidence="6">
    <location>
        <begin position="1"/>
        <end position="41"/>
    </location>
</feature>
<evidence type="ECO:0000256" key="4">
    <source>
        <dbReference type="ARBA" id="ARBA00023004"/>
    </source>
</evidence>
<dbReference type="InterPro" id="IPR036188">
    <property type="entry name" value="FAD/NAD-bd_sf"/>
</dbReference>
<comment type="caution">
    <text evidence="7">The sequence shown here is derived from an EMBL/GenBank/DDBJ whole genome shotgun (WGS) entry which is preliminary data.</text>
</comment>
<dbReference type="InterPro" id="IPR039650">
    <property type="entry name" value="HdrA-like"/>
</dbReference>
<dbReference type="PANTHER" id="PTHR43498:SF1">
    <property type="entry name" value="COB--COM HETERODISULFIDE REDUCTASE IRON-SULFUR SUBUNIT A"/>
    <property type="match status" value="1"/>
</dbReference>
<gene>
    <name evidence="7" type="ORF">IF1G_06871</name>
</gene>
<reference evidence="7 8" key="1">
    <citation type="journal article" date="2019" name="Appl. Microbiol. Biotechnol.">
        <title>Genome sequence of Isaria javanica and comparative genome analysis insights into family S53 peptidase evolution in fungal entomopathogens.</title>
        <authorList>
            <person name="Lin R."/>
            <person name="Zhang X."/>
            <person name="Xin B."/>
            <person name="Zou M."/>
            <person name="Gao Y."/>
            <person name="Qin F."/>
            <person name="Hu Q."/>
            <person name="Xie B."/>
            <person name="Cheng X."/>
        </authorList>
    </citation>
    <scope>NUCLEOTIDE SEQUENCE [LARGE SCALE GENOMIC DNA]</scope>
    <source>
        <strain evidence="7 8">IJ1G</strain>
    </source>
</reference>
<name>A0A545UZF3_9HYPO</name>
<proteinExistence type="predicted"/>
<keyword evidence="8" id="KW-1185">Reference proteome</keyword>
<keyword evidence="7" id="KW-0456">Lyase</keyword>
<organism evidence="7 8">
    <name type="scientific">Cordyceps javanica</name>
    <dbReference type="NCBI Taxonomy" id="43265"/>
    <lineage>
        <taxon>Eukaryota</taxon>
        <taxon>Fungi</taxon>
        <taxon>Dikarya</taxon>
        <taxon>Ascomycota</taxon>
        <taxon>Pezizomycotina</taxon>
        <taxon>Sordariomycetes</taxon>
        <taxon>Hypocreomycetidae</taxon>
        <taxon>Hypocreales</taxon>
        <taxon>Cordycipitaceae</taxon>
        <taxon>Cordyceps</taxon>
    </lineage>
</organism>
<dbReference type="SUPFAM" id="SSF51905">
    <property type="entry name" value="FAD/NAD(P)-binding domain"/>
    <property type="match status" value="1"/>
</dbReference>
<dbReference type="Pfam" id="PF12831">
    <property type="entry name" value="FAD_oxidored"/>
    <property type="match status" value="1"/>
</dbReference>
<dbReference type="PANTHER" id="PTHR43498">
    <property type="entry name" value="FERREDOXIN:COB-COM HETERODISULFIDE REDUCTASE SUBUNIT A"/>
    <property type="match status" value="1"/>
</dbReference>
<keyword evidence="1" id="KW-0004">4Fe-4S</keyword>
<accession>A0A545UZF3</accession>
<evidence type="ECO:0000256" key="2">
    <source>
        <dbReference type="ARBA" id="ARBA00022723"/>
    </source>
</evidence>
<evidence type="ECO:0000256" key="3">
    <source>
        <dbReference type="ARBA" id="ARBA00023002"/>
    </source>
</evidence>
<protein>
    <submittedName>
        <fullName evidence="7">Xanthan lyase</fullName>
    </submittedName>
</protein>
<dbReference type="AlphaFoldDB" id="A0A545UZF3"/>
<sequence length="590" mass="66616">MLAGSALQAAPVSTRTKRFTNLFSLFCIVFAVANILPLASAEDAEIENIKTECVRYPKEQHDVLIYGCTTAGIIAGIQVHRMNRTVALVCPEKHLGGMTTSGLGWTDSKHGSAIGGIAKEFYEKIYSHYQSDTAWNRETRQQYRNRKITAQPGPAIDDKNKVQWTFEPHVAEKILEDWMKAGKIEIHRGDPLDRSKGSVTLKGDQIISFTTKSGKKWRASVFIDASYEGDLMAAAGIPFRLGSESESDFGESLAGIQIQETSSYWKLDPYVKKGDPNSGLLRGIERTIPASHRKNGASDVGRLQPFNYRLSLTQQKDNQIPFFKPASYDERDHELLLRFIEASNHTEFFTQQLMPNLKTDSNSKNAVSTDLMGGNYNHSEQTTYLSVSDTERAAMTQKHKIYTQGFFWTLANHPRVPKSIRDSVKSFGYAKDEWVSNNNWPYEIYIREGRRMKAEYTMTQSDVQQPKKLNDSIVGLGSYTLDVHEVERIVIDNVVYNEGLVHTPIARPFPIWYKSLVPERNGLKNFINPITLGSTHVAFASIRMEPTYMIMAQSGATAAVQALEQCVAVQNVDRKKLSDRLNQDHQKIRW</sequence>
<feature type="chain" id="PRO_5021825246" evidence="6">
    <location>
        <begin position="42"/>
        <end position="590"/>
    </location>
</feature>